<accession>A0A1G2IYG0</accession>
<dbReference type="STRING" id="1802223.A2358_04215"/>
<organism evidence="2 3">
    <name type="scientific">Candidatus Staskawiczbacteria bacterium RIFOXYB1_FULL_37_44</name>
    <dbReference type="NCBI Taxonomy" id="1802223"/>
    <lineage>
        <taxon>Bacteria</taxon>
        <taxon>Candidatus Staskawicziibacteriota</taxon>
    </lineage>
</organism>
<keyword evidence="1" id="KW-0175">Coiled coil</keyword>
<proteinExistence type="predicted"/>
<sequence length="73" mass="8502">MEKENGEKITIDQLAIIINNGFNGQMAYMEKKFEQIEQKMATKEQVQKLEVKVDKIDERLKHVETVLTDAHVL</sequence>
<gene>
    <name evidence="2" type="ORF">A2358_04215</name>
</gene>
<dbReference type="EMBL" id="MHPJ01000008">
    <property type="protein sequence ID" value="OGZ79168.1"/>
    <property type="molecule type" value="Genomic_DNA"/>
</dbReference>
<evidence type="ECO:0000256" key="1">
    <source>
        <dbReference type="SAM" id="Coils"/>
    </source>
</evidence>
<feature type="coiled-coil region" evidence="1">
    <location>
        <begin position="39"/>
        <end position="66"/>
    </location>
</feature>
<dbReference type="AlphaFoldDB" id="A0A1G2IYG0"/>
<protein>
    <submittedName>
        <fullName evidence="2">Uncharacterized protein</fullName>
    </submittedName>
</protein>
<evidence type="ECO:0000313" key="3">
    <source>
        <dbReference type="Proteomes" id="UP000178650"/>
    </source>
</evidence>
<reference evidence="2 3" key="1">
    <citation type="journal article" date="2016" name="Nat. Commun.">
        <title>Thousands of microbial genomes shed light on interconnected biogeochemical processes in an aquifer system.</title>
        <authorList>
            <person name="Anantharaman K."/>
            <person name="Brown C.T."/>
            <person name="Hug L.A."/>
            <person name="Sharon I."/>
            <person name="Castelle C.J."/>
            <person name="Probst A.J."/>
            <person name="Thomas B.C."/>
            <person name="Singh A."/>
            <person name="Wilkins M.J."/>
            <person name="Karaoz U."/>
            <person name="Brodie E.L."/>
            <person name="Williams K.H."/>
            <person name="Hubbard S.S."/>
            <person name="Banfield J.F."/>
        </authorList>
    </citation>
    <scope>NUCLEOTIDE SEQUENCE [LARGE SCALE GENOMIC DNA]</scope>
</reference>
<dbReference type="Gene3D" id="1.20.5.2280">
    <property type="match status" value="1"/>
</dbReference>
<dbReference type="Proteomes" id="UP000178650">
    <property type="component" value="Unassembled WGS sequence"/>
</dbReference>
<comment type="caution">
    <text evidence="2">The sequence shown here is derived from an EMBL/GenBank/DDBJ whole genome shotgun (WGS) entry which is preliminary data.</text>
</comment>
<name>A0A1G2IYG0_9BACT</name>
<evidence type="ECO:0000313" key="2">
    <source>
        <dbReference type="EMBL" id="OGZ79168.1"/>
    </source>
</evidence>